<keyword evidence="1" id="KW-1133">Transmembrane helix</keyword>
<dbReference type="EMBL" id="CP025096">
    <property type="protein sequence ID" value="AUD07421.1"/>
    <property type="molecule type" value="Genomic_DNA"/>
</dbReference>
<keyword evidence="1" id="KW-0812">Transmembrane</keyword>
<accession>A0A2K8ZC23</accession>
<dbReference type="KEGG" id="spir:CWM47_22045"/>
<dbReference type="Proteomes" id="UP000232883">
    <property type="component" value="Chromosome"/>
</dbReference>
<dbReference type="OrthoDB" id="9088272at2"/>
<sequence>MADPSLKSTPSYRTLPGWWFWRTTLVALLLWITIDLLVPSRHSIRQFDAKEVARLETAMWRSYYDKNPALLFWQLAGGLRQQFHAPFWRSFGLAFLATKAAFAFKEGQSQADYQRALPSLITYYEAIQKLTVERFDVKKVAALELDWWIIHRQRDRYSYNDLATALEKTSAALYNQPIVQFTAYARLRADAMRLCDEAGRPPGGATEASWHAIEQKLDLAWSSLHKVVGGAD</sequence>
<gene>
    <name evidence="2" type="ORF">CWM47_22045</name>
</gene>
<proteinExistence type="predicted"/>
<evidence type="ECO:0000256" key="1">
    <source>
        <dbReference type="SAM" id="Phobius"/>
    </source>
</evidence>
<dbReference type="AlphaFoldDB" id="A0A2K8ZC23"/>
<evidence type="ECO:0000313" key="3">
    <source>
        <dbReference type="Proteomes" id="UP000232883"/>
    </source>
</evidence>
<protein>
    <submittedName>
        <fullName evidence="2">Uncharacterized protein</fullName>
    </submittedName>
</protein>
<keyword evidence="3" id="KW-1185">Reference proteome</keyword>
<organism evidence="2 3">
    <name type="scientific">Spirosoma pollinicola</name>
    <dbReference type="NCBI Taxonomy" id="2057025"/>
    <lineage>
        <taxon>Bacteria</taxon>
        <taxon>Pseudomonadati</taxon>
        <taxon>Bacteroidota</taxon>
        <taxon>Cytophagia</taxon>
        <taxon>Cytophagales</taxon>
        <taxon>Cytophagaceae</taxon>
        <taxon>Spirosoma</taxon>
    </lineage>
</organism>
<evidence type="ECO:0000313" key="2">
    <source>
        <dbReference type="EMBL" id="AUD07421.1"/>
    </source>
</evidence>
<name>A0A2K8ZC23_9BACT</name>
<keyword evidence="1" id="KW-0472">Membrane</keyword>
<feature type="transmembrane region" description="Helical" evidence="1">
    <location>
        <begin position="20"/>
        <end position="38"/>
    </location>
</feature>
<dbReference type="RefSeq" id="WP_100993988.1">
    <property type="nucleotide sequence ID" value="NZ_CP025096.1"/>
</dbReference>
<reference evidence="2 3" key="1">
    <citation type="submission" date="2017-11" db="EMBL/GenBank/DDBJ databases">
        <title>Taxonomic description and genome sequences of Spirosoma HA7 sp. nov., isolated from pollen microhabitat of Corylus avellana.</title>
        <authorList>
            <person name="Ambika Manirajan B."/>
            <person name="Suarez C."/>
            <person name="Ratering S."/>
            <person name="Geissler-Plaum R."/>
            <person name="Cardinale M."/>
            <person name="Sylvia S."/>
        </authorList>
    </citation>
    <scope>NUCLEOTIDE SEQUENCE [LARGE SCALE GENOMIC DNA]</scope>
    <source>
        <strain evidence="2 3">HA7</strain>
    </source>
</reference>